<dbReference type="Proteomes" id="UP000248544">
    <property type="component" value="Unassembled WGS sequence"/>
</dbReference>
<gene>
    <name evidence="1" type="ORF">C1I98_09000</name>
</gene>
<name>A0A2W2GUI4_9ACTN</name>
<dbReference type="EMBL" id="POUA01000047">
    <property type="protein sequence ID" value="PZG51353.1"/>
    <property type="molecule type" value="Genomic_DNA"/>
</dbReference>
<proteinExistence type="predicted"/>
<evidence type="ECO:0000313" key="1">
    <source>
        <dbReference type="EMBL" id="PZG51353.1"/>
    </source>
</evidence>
<comment type="caution">
    <text evidence="1">The sequence shown here is derived from an EMBL/GenBank/DDBJ whole genome shotgun (WGS) entry which is preliminary data.</text>
</comment>
<protein>
    <submittedName>
        <fullName evidence="1">Uncharacterized protein</fullName>
    </submittedName>
</protein>
<reference evidence="1 2" key="1">
    <citation type="submission" date="2018-01" db="EMBL/GenBank/DDBJ databases">
        <title>Draft genome sequence of Sphaerisporangium sp. 7K107.</title>
        <authorList>
            <person name="Sahin N."/>
            <person name="Saygin H."/>
            <person name="Ay H."/>
        </authorList>
    </citation>
    <scope>NUCLEOTIDE SEQUENCE [LARGE SCALE GENOMIC DNA]</scope>
    <source>
        <strain evidence="1 2">7K107</strain>
    </source>
</reference>
<sequence>MSVAHEEYDDLHRLVDRLTPDQARQVHAVVLKLVQNEPETAAPRAGAPHRRFSFAGIISDEPDTARRSEEIIRDGFRSDPC</sequence>
<organism evidence="1 2">
    <name type="scientific">Spongiactinospora gelatinilytica</name>
    <dbReference type="NCBI Taxonomy" id="2666298"/>
    <lineage>
        <taxon>Bacteria</taxon>
        <taxon>Bacillati</taxon>
        <taxon>Actinomycetota</taxon>
        <taxon>Actinomycetes</taxon>
        <taxon>Streptosporangiales</taxon>
        <taxon>Streptosporangiaceae</taxon>
        <taxon>Spongiactinospora</taxon>
    </lineage>
</organism>
<dbReference type="RefSeq" id="WP_111166622.1">
    <property type="nucleotide sequence ID" value="NZ_POUA01000047.1"/>
</dbReference>
<evidence type="ECO:0000313" key="2">
    <source>
        <dbReference type="Proteomes" id="UP000248544"/>
    </source>
</evidence>
<keyword evidence="2" id="KW-1185">Reference proteome</keyword>
<accession>A0A2W2GUI4</accession>
<dbReference type="AlphaFoldDB" id="A0A2W2GUI4"/>